<comment type="caution">
    <text evidence="1">The sequence shown here is derived from an EMBL/GenBank/DDBJ whole genome shotgun (WGS) entry which is preliminary data.</text>
</comment>
<evidence type="ECO:0000313" key="2">
    <source>
        <dbReference type="Proteomes" id="UP000249619"/>
    </source>
</evidence>
<dbReference type="EMBL" id="QGDH01000066">
    <property type="protein sequence ID" value="RAR10302.1"/>
    <property type="molecule type" value="Genomic_DNA"/>
</dbReference>
<name>A0A364N2M5_STELY</name>
<gene>
    <name evidence="1" type="ORF">DDE83_005073</name>
</gene>
<dbReference type="SUPFAM" id="SSF51735">
    <property type="entry name" value="NAD(P)-binding Rossmann-fold domains"/>
    <property type="match status" value="1"/>
</dbReference>
<reference evidence="2" key="1">
    <citation type="submission" date="2018-05" db="EMBL/GenBank/DDBJ databases">
        <title>Draft genome sequence of Stemphylium lycopersici strain CIDEFI 213.</title>
        <authorList>
            <person name="Medina R."/>
            <person name="Franco M.E.E."/>
            <person name="Lucentini C.G."/>
            <person name="Saparrat M.C.N."/>
            <person name="Balatti P.A."/>
        </authorList>
    </citation>
    <scope>NUCLEOTIDE SEQUENCE [LARGE SCALE GENOMIC DNA]</scope>
    <source>
        <strain evidence="2">CIDEFI 213</strain>
    </source>
</reference>
<dbReference type="STRING" id="183478.A0A364N2M5"/>
<keyword evidence="2" id="KW-1185">Reference proteome</keyword>
<protein>
    <submittedName>
        <fullName evidence="1">Short chain dehydrogenase</fullName>
    </submittedName>
</protein>
<dbReference type="InterPro" id="IPR036291">
    <property type="entry name" value="NAD(P)-bd_dom_sf"/>
</dbReference>
<proteinExistence type="predicted"/>
<evidence type="ECO:0000313" key="1">
    <source>
        <dbReference type="EMBL" id="RAR10302.1"/>
    </source>
</evidence>
<accession>A0A364N2M5</accession>
<dbReference type="Gene3D" id="3.40.50.720">
    <property type="entry name" value="NAD(P)-binding Rossmann-like Domain"/>
    <property type="match status" value="1"/>
</dbReference>
<dbReference type="Proteomes" id="UP000249619">
    <property type="component" value="Unassembled WGS sequence"/>
</dbReference>
<sequence length="150" mass="16602">MTILAKSMKAFAGPRSINHIRISSQQFTSSARRCTAADRGQGRDFKDQRPMIDRMSLKGRTTIITGGARGIGLSLVRAVAEAGSNIAVFDVLDKPQYDLSKLGVKAEYYHVTAAGIVADKPFFDHKWEECERLLKVNVLACMERPKALFV</sequence>
<organism evidence="1 2">
    <name type="scientific">Stemphylium lycopersici</name>
    <name type="common">Tomato gray leaf spot disease fungus</name>
    <name type="synonym">Thyrospora lycopersici</name>
    <dbReference type="NCBI Taxonomy" id="183478"/>
    <lineage>
        <taxon>Eukaryota</taxon>
        <taxon>Fungi</taxon>
        <taxon>Dikarya</taxon>
        <taxon>Ascomycota</taxon>
        <taxon>Pezizomycotina</taxon>
        <taxon>Dothideomycetes</taxon>
        <taxon>Pleosporomycetidae</taxon>
        <taxon>Pleosporales</taxon>
        <taxon>Pleosporineae</taxon>
        <taxon>Pleosporaceae</taxon>
        <taxon>Stemphylium</taxon>
    </lineage>
</organism>
<dbReference type="AlphaFoldDB" id="A0A364N2M5"/>